<proteinExistence type="predicted"/>
<dbReference type="EMBL" id="MT536174">
    <property type="protein sequence ID" value="QKW95594.1"/>
    <property type="molecule type" value="Genomic_DNA"/>
</dbReference>
<reference evidence="1" key="1">
    <citation type="submission" date="2020-05" db="EMBL/GenBank/DDBJ databases">
        <title>Isolation and characterization of the novel bacteriophage AXL3 against Stenotrophomonas maltophilia.</title>
        <authorList>
            <person name="McCutcheon J.G."/>
            <person name="Lin A."/>
            <person name="Dennis J."/>
        </authorList>
    </citation>
    <scope>NUCLEOTIDE SEQUENCE [LARGE SCALE GENOMIC DNA]</scope>
</reference>
<evidence type="ECO:0000313" key="1">
    <source>
        <dbReference type="EMBL" id="QKW95594.1"/>
    </source>
</evidence>
<gene>
    <name evidence="1" type="ORF">AXL3_55</name>
</gene>
<sequence length="159" mass="17912">MNDITYDAELSECGEYRYRLSRIWDEAKKPLTFIMLNPSTADAEVDDPTIRRCMGFAEREQAGGIIVVNLYGFRATKPLDLFQATDPIGPGNDRALKRAATQAKSIVCAWGAHAPPNRVAYVRALLDQHRLSCLGTTKHGAPKHPLYLRRDQPLERYQP</sequence>
<organism evidence="1 2">
    <name type="scientific">Stenotrophomonas phage vB_SmaS-AXL_3</name>
    <dbReference type="NCBI Taxonomy" id="2740427"/>
    <lineage>
        <taxon>Viruses</taxon>
        <taxon>Duplodnaviria</taxon>
        <taxon>Heunggongvirae</taxon>
        <taxon>Uroviricota</taxon>
        <taxon>Caudoviricetes</taxon>
        <taxon>Axeltriavirus</taxon>
        <taxon>Axeltriavirus AXL3</taxon>
    </lineage>
</organism>
<dbReference type="InterPro" id="IPR012441">
    <property type="entry name" value="DUF1643"/>
</dbReference>
<evidence type="ECO:0000313" key="2">
    <source>
        <dbReference type="Proteomes" id="UP000509379"/>
    </source>
</evidence>
<keyword evidence="2" id="KW-1185">Reference proteome</keyword>
<dbReference type="Pfam" id="PF07799">
    <property type="entry name" value="DUF1643"/>
    <property type="match status" value="1"/>
</dbReference>
<protein>
    <submittedName>
        <fullName evidence="1">DUF1643 domain-containing protein</fullName>
    </submittedName>
</protein>
<accession>A0A7D4XYS6</accession>
<name>A0A7D4XYS6_9CAUD</name>
<dbReference type="Proteomes" id="UP000509379">
    <property type="component" value="Segment"/>
</dbReference>